<name>D4ZI09_SHEVD</name>
<dbReference type="STRING" id="637905.SVI_1337"/>
<dbReference type="KEGG" id="svo:SVI_1337"/>
<dbReference type="EMBL" id="AP011177">
    <property type="protein sequence ID" value="BAJ01308.1"/>
    <property type="molecule type" value="Genomic_DNA"/>
</dbReference>
<dbReference type="InterPro" id="IPR013762">
    <property type="entry name" value="Integrase-like_cat_sf"/>
</dbReference>
<dbReference type="GO" id="GO:0015074">
    <property type="term" value="P:DNA integration"/>
    <property type="evidence" value="ECO:0007669"/>
    <property type="project" value="InterPro"/>
</dbReference>
<dbReference type="Proteomes" id="UP000002350">
    <property type="component" value="Chromosome"/>
</dbReference>
<dbReference type="HOGENOM" id="CLU_2248281_0_0_6"/>
<keyword evidence="1" id="KW-0233">DNA recombination</keyword>
<dbReference type="Gene3D" id="1.10.443.10">
    <property type="entry name" value="Intergrase catalytic core"/>
    <property type="match status" value="1"/>
</dbReference>
<dbReference type="GO" id="GO:0003677">
    <property type="term" value="F:DNA binding"/>
    <property type="evidence" value="ECO:0007669"/>
    <property type="project" value="InterPro"/>
</dbReference>
<protein>
    <recommendedName>
        <fullName evidence="4">Tyr recombinase domain-containing protein</fullName>
    </recommendedName>
</protein>
<gene>
    <name evidence="2" type="ordered locus">SVI_1337</name>
</gene>
<reference evidence="3" key="1">
    <citation type="journal article" date="2010" name="Mol. Biosyst.">
        <title>Complete genome sequence and comparative analysis of Shewanella violacea, a psychrophilic and piezophilic bacterium from deep sea floor sediments.</title>
        <authorList>
            <person name="Aono E."/>
            <person name="Baba T."/>
            <person name="Ara T."/>
            <person name="Nishi T."/>
            <person name="Nakamichi T."/>
            <person name="Inamoto E."/>
            <person name="Toyonaga H."/>
            <person name="Hasegawa M."/>
            <person name="Takai Y."/>
            <person name="Okumura Y."/>
            <person name="Baba M."/>
            <person name="Tomita M."/>
            <person name="Kato C."/>
            <person name="Oshima T."/>
            <person name="Nakasone K."/>
            <person name="Mori H."/>
        </authorList>
    </citation>
    <scope>NUCLEOTIDE SEQUENCE [LARGE SCALE GENOMIC DNA]</scope>
    <source>
        <strain evidence="3">JCM 10179 / CIP 106290 / LMG 19151 / DSS12</strain>
    </source>
</reference>
<evidence type="ECO:0000313" key="2">
    <source>
        <dbReference type="EMBL" id="BAJ01308.1"/>
    </source>
</evidence>
<dbReference type="eggNOG" id="COG0582">
    <property type="taxonomic scope" value="Bacteria"/>
</dbReference>
<dbReference type="SUPFAM" id="SSF56349">
    <property type="entry name" value="DNA breaking-rejoining enzymes"/>
    <property type="match status" value="1"/>
</dbReference>
<sequence length="104" mass="11884">MADIWNIGLNLALRISDLLSIKFSDLQQDRLIIHETKTGKLANIKLNAKAIEAIYKIKVSHPNRIDPPPITNKSQPLLITRMVGFFLWLFLLPDIHFGECFTSQ</sequence>
<dbReference type="AlphaFoldDB" id="D4ZI09"/>
<accession>D4ZI09</accession>
<organism evidence="2 3">
    <name type="scientific">Shewanella violacea (strain JCM 10179 / CIP 106290 / LMG 19151 / DSS12)</name>
    <dbReference type="NCBI Taxonomy" id="637905"/>
    <lineage>
        <taxon>Bacteria</taxon>
        <taxon>Pseudomonadati</taxon>
        <taxon>Pseudomonadota</taxon>
        <taxon>Gammaproteobacteria</taxon>
        <taxon>Alteromonadales</taxon>
        <taxon>Shewanellaceae</taxon>
        <taxon>Shewanella</taxon>
    </lineage>
</organism>
<dbReference type="GO" id="GO:0006310">
    <property type="term" value="P:DNA recombination"/>
    <property type="evidence" value="ECO:0007669"/>
    <property type="project" value="UniProtKB-KW"/>
</dbReference>
<proteinExistence type="predicted"/>
<keyword evidence="3" id="KW-1185">Reference proteome</keyword>
<evidence type="ECO:0000256" key="1">
    <source>
        <dbReference type="ARBA" id="ARBA00023172"/>
    </source>
</evidence>
<dbReference type="InterPro" id="IPR011010">
    <property type="entry name" value="DNA_brk_join_enz"/>
</dbReference>
<evidence type="ECO:0008006" key="4">
    <source>
        <dbReference type="Google" id="ProtNLM"/>
    </source>
</evidence>
<evidence type="ECO:0000313" key="3">
    <source>
        <dbReference type="Proteomes" id="UP000002350"/>
    </source>
</evidence>